<name>A0ACB9N0U4_BAUVA</name>
<organism evidence="1 2">
    <name type="scientific">Bauhinia variegata</name>
    <name type="common">Purple orchid tree</name>
    <name type="synonym">Phanera variegata</name>
    <dbReference type="NCBI Taxonomy" id="167791"/>
    <lineage>
        <taxon>Eukaryota</taxon>
        <taxon>Viridiplantae</taxon>
        <taxon>Streptophyta</taxon>
        <taxon>Embryophyta</taxon>
        <taxon>Tracheophyta</taxon>
        <taxon>Spermatophyta</taxon>
        <taxon>Magnoliopsida</taxon>
        <taxon>eudicotyledons</taxon>
        <taxon>Gunneridae</taxon>
        <taxon>Pentapetalae</taxon>
        <taxon>rosids</taxon>
        <taxon>fabids</taxon>
        <taxon>Fabales</taxon>
        <taxon>Fabaceae</taxon>
        <taxon>Cercidoideae</taxon>
        <taxon>Cercideae</taxon>
        <taxon>Bauhiniinae</taxon>
        <taxon>Bauhinia</taxon>
    </lineage>
</organism>
<dbReference type="Proteomes" id="UP000828941">
    <property type="component" value="Chromosome 8"/>
</dbReference>
<dbReference type="EMBL" id="CM039433">
    <property type="protein sequence ID" value="KAI4328325.1"/>
    <property type="molecule type" value="Genomic_DNA"/>
</dbReference>
<gene>
    <name evidence="1" type="ORF">L6164_020686</name>
</gene>
<accession>A0ACB9N0U4</accession>
<sequence length="122" mass="13882">MIVRYRLREIGVKPRKWIRINGGGVAIIILIRIWATRGERPSVFNQYEIFYRTVLTHRAGPGPGAKEDSVPATAILYYAYRHNTCVILGTSRSLYFLGLLLGDLSQRLRILNFVGVGSMIWC</sequence>
<evidence type="ECO:0000313" key="2">
    <source>
        <dbReference type="Proteomes" id="UP000828941"/>
    </source>
</evidence>
<reference evidence="1 2" key="1">
    <citation type="journal article" date="2022" name="DNA Res.">
        <title>Chromosomal-level genome assembly of the orchid tree Bauhinia variegata (Leguminosae; Cercidoideae) supports the allotetraploid origin hypothesis of Bauhinia.</title>
        <authorList>
            <person name="Zhong Y."/>
            <person name="Chen Y."/>
            <person name="Zheng D."/>
            <person name="Pang J."/>
            <person name="Liu Y."/>
            <person name="Luo S."/>
            <person name="Meng S."/>
            <person name="Qian L."/>
            <person name="Wei D."/>
            <person name="Dai S."/>
            <person name="Zhou R."/>
        </authorList>
    </citation>
    <scope>NUCLEOTIDE SEQUENCE [LARGE SCALE GENOMIC DNA]</scope>
    <source>
        <strain evidence="1">BV-YZ2020</strain>
    </source>
</reference>
<evidence type="ECO:0000313" key="1">
    <source>
        <dbReference type="EMBL" id="KAI4328325.1"/>
    </source>
</evidence>
<keyword evidence="2" id="KW-1185">Reference proteome</keyword>
<proteinExistence type="predicted"/>
<comment type="caution">
    <text evidence="1">The sequence shown here is derived from an EMBL/GenBank/DDBJ whole genome shotgun (WGS) entry which is preliminary data.</text>
</comment>
<protein>
    <submittedName>
        <fullName evidence="1">Uncharacterized protein</fullName>
    </submittedName>
</protein>